<feature type="transmembrane region" description="Helical" evidence="1">
    <location>
        <begin position="284"/>
        <end position="304"/>
    </location>
</feature>
<feature type="transmembrane region" description="Helical" evidence="1">
    <location>
        <begin position="79"/>
        <end position="98"/>
    </location>
</feature>
<feature type="transmembrane region" description="Helical" evidence="1">
    <location>
        <begin position="157"/>
        <end position="184"/>
    </location>
</feature>
<sequence length="393" mass="42344">MDAVTPPKTRIGILHALRGFAALLVVYGHMFSVGFNDSVSPHYYVPAITGTAISESQRFLEAYYLSFELLLASLGTNSGHLGVMLFFLISGFVISISINKTNQLTFLARRAARIYPSCIAAVIATAILVKLYCNFYGAEYPFSLGNVLNSATLTSGWLGQGAVIPVLWTLSVEIIFYLVLSAVAASTKSKLGLKELTIASLACIALVSIGAMPLERLSNWPTVVAALKWTSFVAVNVAYMLIGSAVFLLYSRSVSVLQGSIGIATTIALYGIAIFIFSTQREPIGASFFGGLGILAMFVAILVLGQSMNPRGIIKFYGDISYPLYLCHIPLAWIVLYETTRHGISLHVGAALSIAVITFVSWILHIAIERPSQEWSKKLSISIPRKAAAAASQ</sequence>
<evidence type="ECO:0000256" key="1">
    <source>
        <dbReference type="SAM" id="Phobius"/>
    </source>
</evidence>
<dbReference type="PANTHER" id="PTHR23028:SF53">
    <property type="entry name" value="ACYL_TRANSF_3 DOMAIN-CONTAINING PROTEIN"/>
    <property type="match status" value="1"/>
</dbReference>
<feature type="transmembrane region" description="Helical" evidence="1">
    <location>
        <begin position="348"/>
        <end position="368"/>
    </location>
</feature>
<dbReference type="InterPro" id="IPR050879">
    <property type="entry name" value="Acyltransferase_3"/>
</dbReference>
<feature type="transmembrane region" description="Helical" evidence="1">
    <location>
        <begin position="118"/>
        <end position="137"/>
    </location>
</feature>
<reference evidence="3" key="1">
    <citation type="submission" date="2019-12" db="EMBL/GenBank/DDBJ databases">
        <title>Hybrid Genome Assemblies of two High G+C Isolates from Undergraduate Microbiology Courses.</title>
        <authorList>
            <person name="Ne Ville C.J."/>
            <person name="Enright D."/>
            <person name="Hernandez I."/>
            <person name="Dodsworth J."/>
            <person name="Orwin P.M."/>
        </authorList>
    </citation>
    <scope>NUCLEOTIDE SEQUENCE [LARGE SCALE GENOMIC DNA]</scope>
    <source>
        <strain evidence="3">Neo</strain>
    </source>
</reference>
<feature type="transmembrane region" description="Helical" evidence="1">
    <location>
        <begin position="256"/>
        <end position="278"/>
    </location>
</feature>
<dbReference type="GO" id="GO:0016020">
    <property type="term" value="C:membrane"/>
    <property type="evidence" value="ECO:0007669"/>
    <property type="project" value="TreeGrafter"/>
</dbReference>
<keyword evidence="1" id="KW-0472">Membrane</keyword>
<feature type="transmembrane region" description="Helical" evidence="1">
    <location>
        <begin position="226"/>
        <end position="249"/>
    </location>
</feature>
<feature type="domain" description="Acyltransferase 3" evidence="2">
    <location>
        <begin position="14"/>
        <end position="365"/>
    </location>
</feature>
<evidence type="ECO:0000313" key="3">
    <source>
        <dbReference type="EMBL" id="QGW76221.1"/>
    </source>
</evidence>
<dbReference type="InterPro" id="IPR002656">
    <property type="entry name" value="Acyl_transf_3_dom"/>
</dbReference>
<gene>
    <name evidence="3" type="ORF">GPJ81_05865</name>
</gene>
<dbReference type="GO" id="GO:0000271">
    <property type="term" value="P:polysaccharide biosynthetic process"/>
    <property type="evidence" value="ECO:0007669"/>
    <property type="project" value="TreeGrafter"/>
</dbReference>
<accession>A0A6I6H284</accession>
<keyword evidence="3" id="KW-0012">Acyltransferase</keyword>
<evidence type="ECO:0000313" key="4">
    <source>
        <dbReference type="Proteomes" id="UP000426235"/>
    </source>
</evidence>
<dbReference type="Proteomes" id="UP000426235">
    <property type="component" value="Chromosome"/>
</dbReference>
<feature type="transmembrane region" description="Helical" evidence="1">
    <location>
        <begin position="196"/>
        <end position="214"/>
    </location>
</feature>
<keyword evidence="3" id="KW-0808">Transferase</keyword>
<dbReference type="EMBL" id="CP046621">
    <property type="protein sequence ID" value="QGW76221.1"/>
    <property type="molecule type" value="Genomic_DNA"/>
</dbReference>
<keyword evidence="4" id="KW-1185">Reference proteome</keyword>
<organism evidence="3 4">
    <name type="scientific">Pseudomonas alkylphenolica</name>
    <dbReference type="NCBI Taxonomy" id="237609"/>
    <lineage>
        <taxon>Bacteria</taxon>
        <taxon>Pseudomonadati</taxon>
        <taxon>Pseudomonadota</taxon>
        <taxon>Gammaproteobacteria</taxon>
        <taxon>Pseudomonadales</taxon>
        <taxon>Pseudomonadaceae</taxon>
        <taxon>Pseudomonas</taxon>
    </lineage>
</organism>
<dbReference type="AlphaFoldDB" id="A0A6I6H284"/>
<keyword evidence="1" id="KW-1133">Transmembrane helix</keyword>
<proteinExistence type="predicted"/>
<evidence type="ECO:0000259" key="2">
    <source>
        <dbReference type="Pfam" id="PF01757"/>
    </source>
</evidence>
<dbReference type="RefSeq" id="WP_157191335.1">
    <property type="nucleotide sequence ID" value="NZ_CP046621.1"/>
</dbReference>
<name>A0A6I6H284_9PSED</name>
<keyword evidence="1" id="KW-0812">Transmembrane</keyword>
<dbReference type="GO" id="GO:0016747">
    <property type="term" value="F:acyltransferase activity, transferring groups other than amino-acyl groups"/>
    <property type="evidence" value="ECO:0007669"/>
    <property type="project" value="InterPro"/>
</dbReference>
<feature type="transmembrane region" description="Helical" evidence="1">
    <location>
        <begin position="316"/>
        <end position="336"/>
    </location>
</feature>
<dbReference type="PANTHER" id="PTHR23028">
    <property type="entry name" value="ACETYLTRANSFERASE"/>
    <property type="match status" value="1"/>
</dbReference>
<feature type="transmembrane region" description="Helical" evidence="1">
    <location>
        <begin position="12"/>
        <end position="31"/>
    </location>
</feature>
<dbReference type="Pfam" id="PF01757">
    <property type="entry name" value="Acyl_transf_3"/>
    <property type="match status" value="1"/>
</dbReference>
<protein>
    <submittedName>
        <fullName evidence="3">Acyltransferase family protein</fullName>
    </submittedName>
</protein>